<comment type="caution">
    <text evidence="2">The sequence shown here is derived from an EMBL/GenBank/DDBJ whole genome shotgun (WGS) entry which is preliminary data.</text>
</comment>
<feature type="compositionally biased region" description="Basic residues" evidence="1">
    <location>
        <begin position="292"/>
        <end position="301"/>
    </location>
</feature>
<feature type="region of interest" description="Disordered" evidence="1">
    <location>
        <begin position="1"/>
        <end position="79"/>
    </location>
</feature>
<keyword evidence="3" id="KW-1185">Reference proteome</keyword>
<dbReference type="OrthoDB" id="5579147at2759"/>
<dbReference type="AlphaFoldDB" id="A0A1Y1WKJ1"/>
<organism evidence="2 3">
    <name type="scientific">Linderina pennispora</name>
    <dbReference type="NCBI Taxonomy" id="61395"/>
    <lineage>
        <taxon>Eukaryota</taxon>
        <taxon>Fungi</taxon>
        <taxon>Fungi incertae sedis</taxon>
        <taxon>Zoopagomycota</taxon>
        <taxon>Kickxellomycotina</taxon>
        <taxon>Kickxellomycetes</taxon>
        <taxon>Kickxellales</taxon>
        <taxon>Kickxellaceae</taxon>
        <taxon>Linderina</taxon>
    </lineage>
</organism>
<sequence>MSFRYRNHESAHYARTAATGHNQRALLRTHTPARGRPPPTSLSLRSGTASELSSTEEEEEEEVSPMFSRRTQHSMAQNKHVAETTLRNVITMESPNNQAIALTMMLRGWRLMAEAKRQRREELVDMWALAVRVHRDNMLHRVAVGVKRAARKVIAGPGHRFQRLYYDLADRYCRKILLSRTMQRLTYASEVLNRFTYWQHEHNRRLVAGCLSVLRQEMGHRREIALQEAQRRDRQGLLLGRWHMAMMEERRKSEQKALASRALCGWHRVSMLESECERTADKFGERQLKHRTLGRLRSIRRQQKDSRTASVGRQRTNQHRPSGRHLSLSAPHDTAGSVDSSRGAQTAGRSPRGIDAVTQTSMLERPGLVTRRDVAVEAKDDDMSQRALDLQYQDSTDIVRSGDPDDLGDLDAAELERARQSITRRHKRRVLNRWRTQALRDVEDMRIADMHYARTKRQQFVERLFNQFYKVKEMGQQADTFRRTLVISDFWGAITGGYCKLQIEREDAAELNHGMLAEAADLLAEQSADLVAENQEFEPLGYEDIEAEAGLEPIIEDADNERIAQMFDAWHKLVRDRQVLEDRVYAGLPNIMQEQAFYNSDGYLVFDWGVVHRHSLLRRCLHEFCRIAVDQNIQKATPYMASGMLEDSANTHVSIIELTEDFDSDGSDLDGQNGDTLRQLEARISSTHEQNMVADSIRKWIVATRGSLLGKGRLVRSMRPVFASIARCARIANVARDKEREALLNPAIHRWRNRLYAHRVAMDNSAVQSDAVLVQTCFRRLVDKHRRHADQDPAGPAEKHSRDMYMQALAFRWESQTRMAVGRWMRASSDDRVKIRVAQRDETMRESRIERVAEGWSRKRIARNAFRRLRTVARNRRLQHDLEMRFADAWCNANLRRQVLLAWRAKTSPNSLAFFSVSEPIAGY</sequence>
<feature type="compositionally biased region" description="Polar residues" evidence="1">
    <location>
        <begin position="337"/>
        <end position="348"/>
    </location>
</feature>
<evidence type="ECO:0000313" key="3">
    <source>
        <dbReference type="Proteomes" id="UP000193922"/>
    </source>
</evidence>
<protein>
    <recommendedName>
        <fullName evidence="4">Sfi1 spindle body domain-containing protein</fullName>
    </recommendedName>
</protein>
<dbReference type="GeneID" id="63802706"/>
<dbReference type="RefSeq" id="XP_040747213.1">
    <property type="nucleotide sequence ID" value="XM_040886058.1"/>
</dbReference>
<gene>
    <name evidence="2" type="ORF">DL89DRAFT_263997</name>
</gene>
<dbReference type="EMBL" id="MCFD01000001">
    <property type="protein sequence ID" value="ORX74002.1"/>
    <property type="molecule type" value="Genomic_DNA"/>
</dbReference>
<accession>A0A1Y1WKJ1</accession>
<reference evidence="2 3" key="1">
    <citation type="submission" date="2016-07" db="EMBL/GenBank/DDBJ databases">
        <title>Pervasive Adenine N6-methylation of Active Genes in Fungi.</title>
        <authorList>
            <consortium name="DOE Joint Genome Institute"/>
            <person name="Mondo S.J."/>
            <person name="Dannebaum R.O."/>
            <person name="Kuo R.C."/>
            <person name="Labutti K."/>
            <person name="Haridas S."/>
            <person name="Kuo A."/>
            <person name="Salamov A."/>
            <person name="Ahrendt S.R."/>
            <person name="Lipzen A."/>
            <person name="Sullivan W."/>
            <person name="Andreopoulos W.B."/>
            <person name="Clum A."/>
            <person name="Lindquist E."/>
            <person name="Daum C."/>
            <person name="Ramamoorthy G.K."/>
            <person name="Gryganskyi A."/>
            <person name="Culley D."/>
            <person name="Magnuson J.K."/>
            <person name="James T.Y."/>
            <person name="O'Malley M.A."/>
            <person name="Stajich J.E."/>
            <person name="Spatafora J.W."/>
            <person name="Visel A."/>
            <person name="Grigoriev I.V."/>
        </authorList>
    </citation>
    <scope>NUCLEOTIDE SEQUENCE [LARGE SCALE GENOMIC DNA]</scope>
    <source>
        <strain evidence="2 3">ATCC 12442</strain>
    </source>
</reference>
<evidence type="ECO:0000313" key="2">
    <source>
        <dbReference type="EMBL" id="ORX74002.1"/>
    </source>
</evidence>
<evidence type="ECO:0000256" key="1">
    <source>
        <dbReference type="SAM" id="MobiDB-lite"/>
    </source>
</evidence>
<dbReference type="Proteomes" id="UP000193922">
    <property type="component" value="Unassembled WGS sequence"/>
</dbReference>
<proteinExistence type="predicted"/>
<feature type="compositionally biased region" description="Basic and acidic residues" evidence="1">
    <location>
        <begin position="1"/>
        <end position="12"/>
    </location>
</feature>
<feature type="region of interest" description="Disordered" evidence="1">
    <location>
        <begin position="292"/>
        <end position="365"/>
    </location>
</feature>
<evidence type="ECO:0008006" key="4">
    <source>
        <dbReference type="Google" id="ProtNLM"/>
    </source>
</evidence>
<name>A0A1Y1WKJ1_9FUNG</name>
<feature type="compositionally biased region" description="Acidic residues" evidence="1">
    <location>
        <begin position="54"/>
        <end position="63"/>
    </location>
</feature>